<feature type="compositionally biased region" description="Pro residues" evidence="1">
    <location>
        <begin position="64"/>
        <end position="75"/>
    </location>
</feature>
<evidence type="ECO:0000313" key="3">
    <source>
        <dbReference type="EMBL" id="THH21537.1"/>
    </source>
</evidence>
<reference evidence="3 4" key="1">
    <citation type="submission" date="2019-02" db="EMBL/GenBank/DDBJ databases">
        <title>Genome sequencing of the rare red list fungi Bondarzewia mesenterica.</title>
        <authorList>
            <person name="Buettner E."/>
            <person name="Kellner H."/>
        </authorList>
    </citation>
    <scope>NUCLEOTIDE SEQUENCE [LARGE SCALE GENOMIC DNA]</scope>
    <source>
        <strain evidence="3 4">DSM 108281</strain>
    </source>
</reference>
<dbReference type="EMBL" id="SGPL01000001">
    <property type="protein sequence ID" value="THH21537.1"/>
    <property type="molecule type" value="Genomic_DNA"/>
</dbReference>
<dbReference type="OrthoDB" id="49151at2759"/>
<evidence type="ECO:0000313" key="4">
    <source>
        <dbReference type="Proteomes" id="UP000310158"/>
    </source>
</evidence>
<protein>
    <submittedName>
        <fullName evidence="3">Uncharacterized protein</fullName>
    </submittedName>
</protein>
<feature type="chain" id="PRO_5020840214" evidence="2">
    <location>
        <begin position="18"/>
        <end position="121"/>
    </location>
</feature>
<comment type="caution">
    <text evidence="3">The sequence shown here is derived from an EMBL/GenBank/DDBJ whole genome shotgun (WGS) entry which is preliminary data.</text>
</comment>
<dbReference type="Gene3D" id="3.90.1140.10">
    <property type="entry name" value="Cyclic phosphodiesterase"/>
    <property type="match status" value="1"/>
</dbReference>
<evidence type="ECO:0000256" key="2">
    <source>
        <dbReference type="SAM" id="SignalP"/>
    </source>
</evidence>
<organism evidence="3 4">
    <name type="scientific">Bondarzewia mesenterica</name>
    <dbReference type="NCBI Taxonomy" id="1095465"/>
    <lineage>
        <taxon>Eukaryota</taxon>
        <taxon>Fungi</taxon>
        <taxon>Dikarya</taxon>
        <taxon>Basidiomycota</taxon>
        <taxon>Agaricomycotina</taxon>
        <taxon>Agaricomycetes</taxon>
        <taxon>Russulales</taxon>
        <taxon>Bondarzewiaceae</taxon>
        <taxon>Bondarzewia</taxon>
    </lineage>
</organism>
<feature type="signal peptide" evidence="2">
    <location>
        <begin position="1"/>
        <end position="17"/>
    </location>
</feature>
<feature type="region of interest" description="Disordered" evidence="1">
    <location>
        <begin position="54"/>
        <end position="111"/>
    </location>
</feature>
<dbReference type="Proteomes" id="UP000310158">
    <property type="component" value="Unassembled WGS sequence"/>
</dbReference>
<keyword evidence="4" id="KW-1185">Reference proteome</keyword>
<evidence type="ECO:0000256" key="1">
    <source>
        <dbReference type="SAM" id="MobiDB-lite"/>
    </source>
</evidence>
<dbReference type="AlphaFoldDB" id="A0A4S4M9S8"/>
<name>A0A4S4M9S8_9AGAM</name>
<accession>A0A4S4M9S8</accession>
<sequence>MFHLATLGLTWARRLRALSDALWPLLRSLRQKPYYEHPRFYASLAWALLDRPTPQESHDAKVASPPPPPPSPSPPADTDTPSSECPSPARRQSLSLAVPGPSFPTIPGFPPDFVGKSLSAL</sequence>
<feature type="compositionally biased region" description="Pro residues" evidence="1">
    <location>
        <begin position="101"/>
        <end position="110"/>
    </location>
</feature>
<proteinExistence type="predicted"/>
<gene>
    <name evidence="3" type="ORF">EW146_g53</name>
</gene>
<keyword evidence="2" id="KW-0732">Signal</keyword>